<keyword evidence="9" id="KW-1185">Reference proteome</keyword>
<keyword evidence="2 6" id="KW-0812">Transmembrane</keyword>
<feature type="transmembrane region" description="Helical" evidence="6">
    <location>
        <begin position="425"/>
        <end position="445"/>
    </location>
</feature>
<dbReference type="Gene3D" id="1.20.1250.20">
    <property type="entry name" value="MFS general substrate transporter like domains"/>
    <property type="match status" value="1"/>
</dbReference>
<feature type="transmembrane region" description="Helical" evidence="6">
    <location>
        <begin position="559"/>
        <end position="580"/>
    </location>
</feature>
<feature type="transmembrane region" description="Helical" evidence="6">
    <location>
        <begin position="150"/>
        <end position="175"/>
    </location>
</feature>
<evidence type="ECO:0000313" key="9">
    <source>
        <dbReference type="Proteomes" id="UP000095085"/>
    </source>
</evidence>
<dbReference type="CDD" id="cd17323">
    <property type="entry name" value="MFS_Tpo1_MDR_like"/>
    <property type="match status" value="1"/>
</dbReference>
<dbReference type="PANTHER" id="PTHR23502">
    <property type="entry name" value="MAJOR FACILITATOR SUPERFAMILY"/>
    <property type="match status" value="1"/>
</dbReference>
<dbReference type="FunFam" id="1.20.1250.20:FF:000011">
    <property type="entry name" value="MFS multidrug transporter, putative"/>
    <property type="match status" value="1"/>
</dbReference>
<dbReference type="InterPro" id="IPR036259">
    <property type="entry name" value="MFS_trans_sf"/>
</dbReference>
<dbReference type="Proteomes" id="UP000095085">
    <property type="component" value="Unassembled WGS sequence"/>
</dbReference>
<comment type="subcellular location">
    <subcellularLocation>
        <location evidence="1">Membrane</location>
        <topology evidence="1">Multi-pass membrane protein</topology>
    </subcellularLocation>
</comment>
<dbReference type="AlphaFoldDB" id="A0A1E4RR62"/>
<dbReference type="RefSeq" id="XP_020078622.1">
    <property type="nucleotide sequence ID" value="XM_020218275.1"/>
</dbReference>
<dbReference type="InterPro" id="IPR020846">
    <property type="entry name" value="MFS_dom"/>
</dbReference>
<evidence type="ECO:0000256" key="4">
    <source>
        <dbReference type="ARBA" id="ARBA00023136"/>
    </source>
</evidence>
<keyword evidence="4 6" id="KW-0472">Membrane</keyword>
<dbReference type="OrthoDB" id="3936150at2759"/>
<evidence type="ECO:0000256" key="6">
    <source>
        <dbReference type="SAM" id="Phobius"/>
    </source>
</evidence>
<feature type="region of interest" description="Disordered" evidence="5">
    <location>
        <begin position="1"/>
        <end position="37"/>
    </location>
</feature>
<feature type="transmembrane region" description="Helical" evidence="6">
    <location>
        <begin position="492"/>
        <end position="515"/>
    </location>
</feature>
<gene>
    <name evidence="8" type="ORF">HYPBUDRAFT_103543</name>
</gene>
<sequence length="612" mass="68328">MESVNDKDLSASSSNQSDVPIAYTGRPRNDDREEAHKSFETIRKTFRLSGESNENDDGYSCKEIYGELDNDEIKLQRNQTRNTIISELASRNNQHEDSPDSNEEICKLDDGGLAIDNNGEEFEAIDPELITFEGFDDREDPRNFSNGRKVYIVLFASIYTLVAPISSSIISPALTDISKEFGIKNQVILAMIVSIQILAWACGPLVIAPLSEDDTFGRKTILDVSCWASFFFNIGCAFSKNTQQLLIFRFLSGLFSSTPLNVAPAVVGDLFPPKSRNVSLAGLFLLPLLGPVIAPLIGEFIVINLNWRWTLYILCITNGVAAILGTFLYQETYAPTILKKKARKLRKLTGNHNLHTIYEISNGESRLTKMKMTVILPLILLFTHPIVIGLGGFMAFIYGLMYLMIVTFPTIYGQHYGFSEGAVGLMYLPMGIGFIIGVIFWTIILQKIYIYLSNKNGGIGKPEYRIPCLLINTGLLIPISLLWYGWLIEYKLHWIMPSIGTAIFGFSFCCVFQSLQGVLIDSIKFSASALAASAVFRSICGFTYPLFANIMYSKMGYGMANTMFAIIAIVIGVPFPIILFKYGESIRESANKRLQKYQDERDAKILAKLLSK</sequence>
<feature type="transmembrane region" description="Helical" evidence="6">
    <location>
        <begin position="187"/>
        <end position="208"/>
    </location>
</feature>
<accession>A0A1E4RR62</accession>
<dbReference type="Pfam" id="PF07690">
    <property type="entry name" value="MFS_1"/>
    <property type="match status" value="1"/>
</dbReference>
<feature type="transmembrane region" description="Helical" evidence="6">
    <location>
        <begin position="280"/>
        <end position="303"/>
    </location>
</feature>
<dbReference type="SUPFAM" id="SSF103473">
    <property type="entry name" value="MFS general substrate transporter"/>
    <property type="match status" value="1"/>
</dbReference>
<feature type="compositionally biased region" description="Basic and acidic residues" evidence="5">
    <location>
        <begin position="93"/>
        <end position="109"/>
    </location>
</feature>
<feature type="transmembrane region" description="Helical" evidence="6">
    <location>
        <begin position="466"/>
        <end position="486"/>
    </location>
</feature>
<keyword evidence="3 6" id="KW-1133">Transmembrane helix</keyword>
<dbReference type="PANTHER" id="PTHR23502:SF60">
    <property type="entry name" value="MAJOR FACILITATOR SUPERFAMILY (MFS) PROFILE DOMAIN-CONTAINING PROTEIN-RELATED"/>
    <property type="match status" value="1"/>
</dbReference>
<reference evidence="9" key="1">
    <citation type="submission" date="2016-05" db="EMBL/GenBank/DDBJ databases">
        <title>Comparative genomics of biotechnologically important yeasts.</title>
        <authorList>
            <consortium name="DOE Joint Genome Institute"/>
            <person name="Riley R."/>
            <person name="Haridas S."/>
            <person name="Wolfe K.H."/>
            <person name="Lopes M.R."/>
            <person name="Hittinger C.T."/>
            <person name="Goker M."/>
            <person name="Salamov A."/>
            <person name="Wisecaver J."/>
            <person name="Long T.M."/>
            <person name="Aerts A.L."/>
            <person name="Barry K."/>
            <person name="Choi C."/>
            <person name="Clum A."/>
            <person name="Coughlan A.Y."/>
            <person name="Deshpande S."/>
            <person name="Douglass A.P."/>
            <person name="Hanson S.J."/>
            <person name="Klenk H.-P."/>
            <person name="Labutti K."/>
            <person name="Lapidus A."/>
            <person name="Lindquist E."/>
            <person name="Lipzen A."/>
            <person name="Meier-Kolthoff J.P."/>
            <person name="Ohm R.A."/>
            <person name="Otillar R.P."/>
            <person name="Pangilinan J."/>
            <person name="Peng Y."/>
            <person name="Rokas A."/>
            <person name="Rosa C.A."/>
            <person name="Scheuner C."/>
            <person name="Sibirny A.A."/>
            <person name="Slot J.C."/>
            <person name="Stielow J.B."/>
            <person name="Sun H."/>
            <person name="Kurtzman C.P."/>
            <person name="Blackwell M."/>
            <person name="Grigoriev I.V."/>
            <person name="Jeffries T.W."/>
        </authorList>
    </citation>
    <scope>NUCLEOTIDE SEQUENCE [LARGE SCALE GENOMIC DNA]</scope>
    <source>
        <strain evidence="9">NRRL Y-1933</strain>
    </source>
</reference>
<dbReference type="InterPro" id="IPR011701">
    <property type="entry name" value="MFS"/>
</dbReference>
<evidence type="ECO:0000313" key="8">
    <source>
        <dbReference type="EMBL" id="ODV69555.1"/>
    </source>
</evidence>
<feature type="transmembrane region" description="Helical" evidence="6">
    <location>
        <begin position="374"/>
        <end position="405"/>
    </location>
</feature>
<proteinExistence type="predicted"/>
<evidence type="ECO:0000256" key="3">
    <source>
        <dbReference type="ARBA" id="ARBA00022989"/>
    </source>
</evidence>
<evidence type="ECO:0000256" key="2">
    <source>
        <dbReference type="ARBA" id="ARBA00022692"/>
    </source>
</evidence>
<dbReference type="PROSITE" id="PS50850">
    <property type="entry name" value="MFS"/>
    <property type="match status" value="1"/>
</dbReference>
<organism evidence="8 9">
    <name type="scientific">Hyphopichia burtonii NRRL Y-1933</name>
    <dbReference type="NCBI Taxonomy" id="984485"/>
    <lineage>
        <taxon>Eukaryota</taxon>
        <taxon>Fungi</taxon>
        <taxon>Dikarya</taxon>
        <taxon>Ascomycota</taxon>
        <taxon>Saccharomycotina</taxon>
        <taxon>Pichiomycetes</taxon>
        <taxon>Debaryomycetaceae</taxon>
        <taxon>Hyphopichia</taxon>
    </lineage>
</organism>
<feature type="domain" description="Major facilitator superfamily (MFS) profile" evidence="7">
    <location>
        <begin position="152"/>
        <end position="586"/>
    </location>
</feature>
<protein>
    <submittedName>
        <fullName evidence="8">MFS general substrate transporter</fullName>
    </submittedName>
</protein>
<dbReference type="GO" id="GO:0022857">
    <property type="term" value="F:transmembrane transporter activity"/>
    <property type="evidence" value="ECO:0007669"/>
    <property type="project" value="InterPro"/>
</dbReference>
<evidence type="ECO:0000256" key="5">
    <source>
        <dbReference type="SAM" id="MobiDB-lite"/>
    </source>
</evidence>
<evidence type="ECO:0000259" key="7">
    <source>
        <dbReference type="PROSITE" id="PS50850"/>
    </source>
</evidence>
<dbReference type="GO" id="GO:0016020">
    <property type="term" value="C:membrane"/>
    <property type="evidence" value="ECO:0007669"/>
    <property type="project" value="UniProtKB-SubCell"/>
</dbReference>
<evidence type="ECO:0000256" key="1">
    <source>
        <dbReference type="ARBA" id="ARBA00004141"/>
    </source>
</evidence>
<dbReference type="STRING" id="984485.A0A1E4RR62"/>
<feature type="region of interest" description="Disordered" evidence="5">
    <location>
        <begin position="89"/>
        <end position="109"/>
    </location>
</feature>
<feature type="compositionally biased region" description="Basic and acidic residues" evidence="5">
    <location>
        <begin position="27"/>
        <end position="37"/>
    </location>
</feature>
<feature type="transmembrane region" description="Helical" evidence="6">
    <location>
        <begin position="309"/>
        <end position="329"/>
    </location>
</feature>
<name>A0A1E4RR62_9ASCO</name>
<dbReference type="EMBL" id="KV454538">
    <property type="protein sequence ID" value="ODV69555.1"/>
    <property type="molecule type" value="Genomic_DNA"/>
</dbReference>
<feature type="transmembrane region" description="Helical" evidence="6">
    <location>
        <begin position="527"/>
        <end position="547"/>
    </location>
</feature>
<dbReference type="GeneID" id="30992825"/>